<accession>A0AAW9K8W6</accession>
<dbReference type="PANTHER" id="PTHR42887:SF2">
    <property type="entry name" value="OS12G0638800 PROTEIN"/>
    <property type="match status" value="1"/>
</dbReference>
<organism evidence="2 3">
    <name type="scientific">Clostridium perfringens</name>
    <dbReference type="NCBI Taxonomy" id="1502"/>
    <lineage>
        <taxon>Bacteria</taxon>
        <taxon>Bacillati</taxon>
        <taxon>Bacillota</taxon>
        <taxon>Clostridia</taxon>
        <taxon>Eubacteriales</taxon>
        <taxon>Clostridiaceae</taxon>
        <taxon>Clostridium</taxon>
    </lineage>
</organism>
<feature type="non-terminal residue" evidence="2">
    <location>
        <position position="1"/>
    </location>
</feature>
<dbReference type="Proteomes" id="UP001288944">
    <property type="component" value="Unassembled WGS sequence"/>
</dbReference>
<sequence>VTIGGVDTKDVNPKTLESKLVENLYFCGEILDVDGDCGGFNLQWAWSSGSSVAKTIANS</sequence>
<dbReference type="SUPFAM" id="SSF51905">
    <property type="entry name" value="FAD/NAD(P)-binding domain"/>
    <property type="match status" value="1"/>
</dbReference>
<feature type="domain" description="RsdA/BaiN/AoA(So)-like Rossmann fold-like" evidence="1">
    <location>
        <begin position="2"/>
        <end position="54"/>
    </location>
</feature>
<comment type="caution">
    <text evidence="2">The sequence shown here is derived from an EMBL/GenBank/DDBJ whole genome shotgun (WGS) entry which is preliminary data.</text>
</comment>
<evidence type="ECO:0000313" key="3">
    <source>
        <dbReference type="Proteomes" id="UP001288944"/>
    </source>
</evidence>
<dbReference type="Gene3D" id="3.50.50.60">
    <property type="entry name" value="FAD/NAD(P)-binding domain"/>
    <property type="match status" value="1"/>
</dbReference>
<dbReference type="Pfam" id="PF03486">
    <property type="entry name" value="HI0933_like"/>
    <property type="match status" value="1"/>
</dbReference>
<name>A0AAW9K8W6_CLOPF</name>
<gene>
    <name evidence="2" type="ORF">GNF83_19920</name>
</gene>
<protein>
    <submittedName>
        <fullName evidence="2">Aminoacetone oxidase family FAD-binding enzyme</fullName>
    </submittedName>
</protein>
<dbReference type="AlphaFoldDB" id="A0AAW9K8W6"/>
<reference evidence="2" key="1">
    <citation type="submission" date="2019-11" db="EMBL/GenBank/DDBJ databases">
        <title>Characterization of Clostridium perfringens isolates from swine manure treated agricultural soils.</title>
        <authorList>
            <person name="Wushke S.T."/>
        </authorList>
    </citation>
    <scope>NUCLEOTIDE SEQUENCE</scope>
    <source>
        <strain evidence="2">X62</strain>
    </source>
</reference>
<evidence type="ECO:0000259" key="1">
    <source>
        <dbReference type="Pfam" id="PF03486"/>
    </source>
</evidence>
<evidence type="ECO:0000313" key="2">
    <source>
        <dbReference type="EMBL" id="MDZ7543400.1"/>
    </source>
</evidence>
<dbReference type="EMBL" id="WNUR01001143">
    <property type="protein sequence ID" value="MDZ7543400.1"/>
    <property type="molecule type" value="Genomic_DNA"/>
</dbReference>
<dbReference type="PANTHER" id="PTHR42887">
    <property type="entry name" value="OS12G0638800 PROTEIN"/>
    <property type="match status" value="1"/>
</dbReference>
<proteinExistence type="predicted"/>
<dbReference type="InterPro" id="IPR036188">
    <property type="entry name" value="FAD/NAD-bd_sf"/>
</dbReference>
<dbReference type="InterPro" id="IPR057661">
    <property type="entry name" value="RsdA/BaiN/AoA(So)_Rossmann"/>
</dbReference>
<dbReference type="InterPro" id="IPR004792">
    <property type="entry name" value="BaiN-like"/>
</dbReference>